<accession>A0A1M5BKY2</accession>
<dbReference type="STRING" id="1486859.SAMN05444273_10631"/>
<protein>
    <submittedName>
        <fullName evidence="1">Uncharacterized protein</fullName>
    </submittedName>
</protein>
<dbReference type="RefSeq" id="WP_073144496.1">
    <property type="nucleotide sequence ID" value="NZ_FQUV01000006.1"/>
</dbReference>
<evidence type="ECO:0000313" key="2">
    <source>
        <dbReference type="Proteomes" id="UP000184144"/>
    </source>
</evidence>
<organism evidence="1 2">
    <name type="scientific">Litoreibacter ascidiaceicola</name>
    <dbReference type="NCBI Taxonomy" id="1486859"/>
    <lineage>
        <taxon>Bacteria</taxon>
        <taxon>Pseudomonadati</taxon>
        <taxon>Pseudomonadota</taxon>
        <taxon>Alphaproteobacteria</taxon>
        <taxon>Rhodobacterales</taxon>
        <taxon>Roseobacteraceae</taxon>
        <taxon>Litoreibacter</taxon>
    </lineage>
</organism>
<dbReference type="AlphaFoldDB" id="A0A1M5BKY2"/>
<dbReference type="EMBL" id="FQUV01000006">
    <property type="protein sequence ID" value="SHF43243.1"/>
    <property type="molecule type" value="Genomic_DNA"/>
</dbReference>
<proteinExistence type="predicted"/>
<dbReference type="Proteomes" id="UP000184144">
    <property type="component" value="Unassembled WGS sequence"/>
</dbReference>
<sequence length="365" mass="41549">MNIRSSWTFAEGFPQAPPSTACENCHDCIPFYEATASRVIRALQLPVDDELTADLGDRYPMLRYINALPAMQIRRYYAQLDRIARISGLYAAGFRWLESLGVQIPFVGAAAFASNVVRWEVADLVHGYGNVVYEQERRGMNTTGRHDLNAITGVMNKLIAGNAVVFVEIYAIFDFCVRHFKTYGRPRSDAQLAEFEICLENFITWWDEVQPGNRMFPQLRNIQVDRDGLIKDGIMASLRADSGEARRQASTGLILYNEQNYTLQEYMYDLIDNDIFGIIPFDPAEIGLLLRGYRAAAKFSYDKDAQIADRFIVTYDSPGWLTEAGDRYPYTVQVVSRFDELYFEGGDRRYLGAEHSRMAADARGF</sequence>
<dbReference type="OrthoDB" id="8477233at2"/>
<keyword evidence="2" id="KW-1185">Reference proteome</keyword>
<reference evidence="2" key="1">
    <citation type="submission" date="2016-11" db="EMBL/GenBank/DDBJ databases">
        <authorList>
            <person name="Varghese N."/>
            <person name="Submissions S."/>
        </authorList>
    </citation>
    <scope>NUCLEOTIDE SEQUENCE [LARGE SCALE GENOMIC DNA]</scope>
    <source>
        <strain evidence="2">DSM 100566</strain>
    </source>
</reference>
<evidence type="ECO:0000313" key="1">
    <source>
        <dbReference type="EMBL" id="SHF43243.1"/>
    </source>
</evidence>
<gene>
    <name evidence="1" type="ORF">SAMN05444273_10631</name>
</gene>
<name>A0A1M5BKY2_9RHOB</name>